<dbReference type="AlphaFoldDB" id="A0A6J6JC77"/>
<dbReference type="InterPro" id="IPR001753">
    <property type="entry name" value="Enoyl-CoA_hydra/iso"/>
</dbReference>
<dbReference type="Pfam" id="PF00378">
    <property type="entry name" value="ECH_1"/>
    <property type="match status" value="1"/>
</dbReference>
<dbReference type="SUPFAM" id="SSF52096">
    <property type="entry name" value="ClpP/crotonase"/>
    <property type="match status" value="1"/>
</dbReference>
<dbReference type="GO" id="GO:0006635">
    <property type="term" value="P:fatty acid beta-oxidation"/>
    <property type="evidence" value="ECO:0007669"/>
    <property type="project" value="TreeGrafter"/>
</dbReference>
<accession>A0A6J6JC77</accession>
<dbReference type="Gene3D" id="3.90.226.20">
    <property type="match status" value="1"/>
</dbReference>
<name>A0A6J6JC77_9ZZZZ</name>
<proteinExistence type="predicted"/>
<dbReference type="InterPro" id="IPR014748">
    <property type="entry name" value="Enoyl-CoA_hydra_C"/>
</dbReference>
<dbReference type="EMBL" id="CAEZSU010000141">
    <property type="protein sequence ID" value="CAB4557300.1"/>
    <property type="molecule type" value="Genomic_DNA"/>
</dbReference>
<evidence type="ECO:0000313" key="4">
    <source>
        <dbReference type="EMBL" id="CAB4557300.1"/>
    </source>
</evidence>
<gene>
    <name evidence="4" type="ORF">UFOPK1495_01265</name>
    <name evidence="5" type="ORF">UFOPK2143_00129</name>
</gene>
<reference evidence="5" key="1">
    <citation type="submission" date="2020-05" db="EMBL/GenBank/DDBJ databases">
        <authorList>
            <person name="Chiriac C."/>
            <person name="Salcher M."/>
            <person name="Ghai R."/>
            <person name="Kavagutti S V."/>
        </authorList>
    </citation>
    <scope>NUCLEOTIDE SEQUENCE</scope>
</reference>
<dbReference type="Gene3D" id="3.30.300.220">
    <property type="match status" value="1"/>
</dbReference>
<keyword evidence="2" id="KW-0456">Lyase</keyword>
<feature type="region of interest" description="Disordered" evidence="3">
    <location>
        <begin position="1"/>
        <end position="30"/>
    </location>
</feature>
<dbReference type="PANTHER" id="PTHR11941:SF169">
    <property type="entry name" value="(7AS)-7A-METHYL-1,5-DIOXO-2,3,5,6,7,7A-HEXAHYDRO-1H-INDENE-CARBOXYL-COA HYDROLASE"/>
    <property type="match status" value="1"/>
</dbReference>
<evidence type="ECO:0000313" key="5">
    <source>
        <dbReference type="EMBL" id="CAB4634490.1"/>
    </source>
</evidence>
<protein>
    <submittedName>
        <fullName evidence="5">Unannotated protein</fullName>
    </submittedName>
</protein>
<sequence length="297" mass="32036">MRFHALHLEKSNANRSSDTCTKGEPMTENDAPSLLVEREGPVLILTMNRPHRRNALVPDMLVRFADAWDLADSDDSIRCVILTGAGDVAYCAGGDLNDGWMSGEVTEEAKRIQERLKEDPGVVGKGLLLTHWCTKPIIAVVNGQCMGGGCEMLQATDIRIAEEHATFGVPEVKRGLIAGAGSTMRLKRQIPYAVAMDMLITGRVLDAEEALRWGLVSHIAPSGTGMAKAREIADVICANGPLAVKAAKASVIATGWLPESEAQPIEIGFVSPVMRSEDAKEGMKAFSEKRTPNFQGK</sequence>
<evidence type="ECO:0000256" key="3">
    <source>
        <dbReference type="SAM" id="MobiDB-lite"/>
    </source>
</evidence>
<dbReference type="EMBL" id="CAEZVV010000004">
    <property type="protein sequence ID" value="CAB4634490.1"/>
    <property type="molecule type" value="Genomic_DNA"/>
</dbReference>
<dbReference type="CDD" id="cd06558">
    <property type="entry name" value="crotonase-like"/>
    <property type="match status" value="1"/>
</dbReference>
<keyword evidence="1" id="KW-0443">Lipid metabolism</keyword>
<dbReference type="PANTHER" id="PTHR11941">
    <property type="entry name" value="ENOYL-COA HYDRATASE-RELATED"/>
    <property type="match status" value="1"/>
</dbReference>
<dbReference type="InterPro" id="IPR029045">
    <property type="entry name" value="ClpP/crotonase-like_dom_sf"/>
</dbReference>
<dbReference type="Gene3D" id="1.10.12.10">
    <property type="entry name" value="Lyase 2-enoyl-coa Hydratase, Chain A, domain 2"/>
    <property type="match status" value="1"/>
</dbReference>
<dbReference type="GO" id="GO:0016829">
    <property type="term" value="F:lyase activity"/>
    <property type="evidence" value="ECO:0007669"/>
    <property type="project" value="UniProtKB-KW"/>
</dbReference>
<organism evidence="5">
    <name type="scientific">freshwater metagenome</name>
    <dbReference type="NCBI Taxonomy" id="449393"/>
    <lineage>
        <taxon>unclassified sequences</taxon>
        <taxon>metagenomes</taxon>
        <taxon>ecological metagenomes</taxon>
    </lineage>
</organism>
<evidence type="ECO:0000256" key="2">
    <source>
        <dbReference type="ARBA" id="ARBA00023239"/>
    </source>
</evidence>
<evidence type="ECO:0000256" key="1">
    <source>
        <dbReference type="ARBA" id="ARBA00023098"/>
    </source>
</evidence>
<feature type="compositionally biased region" description="Basic and acidic residues" evidence="3">
    <location>
        <begin position="1"/>
        <end position="12"/>
    </location>
</feature>